<evidence type="ECO:0000256" key="3">
    <source>
        <dbReference type="ARBA" id="ARBA00022670"/>
    </source>
</evidence>
<dbReference type="AlphaFoldDB" id="A0A9W7DXB8"/>
<dbReference type="Pfam" id="PF02163">
    <property type="entry name" value="Peptidase_M50"/>
    <property type="match status" value="1"/>
</dbReference>
<dbReference type="PANTHER" id="PTHR42837:SF2">
    <property type="entry name" value="MEMBRANE METALLOPROTEASE ARASP2, CHLOROPLASTIC-RELATED"/>
    <property type="match status" value="1"/>
</dbReference>
<dbReference type="GO" id="GO:0004222">
    <property type="term" value="F:metalloendopeptidase activity"/>
    <property type="evidence" value="ECO:0007669"/>
    <property type="project" value="InterPro"/>
</dbReference>
<dbReference type="InterPro" id="IPR004387">
    <property type="entry name" value="Pept_M50_Zn"/>
</dbReference>
<keyword evidence="10" id="KW-0175">Coiled coil</keyword>
<keyword evidence="15" id="KW-1185">Reference proteome</keyword>
<feature type="domain" description="Peptidase M50" evidence="13">
    <location>
        <begin position="14"/>
        <end position="243"/>
    </location>
</feature>
<evidence type="ECO:0000256" key="6">
    <source>
        <dbReference type="ARBA" id="ARBA00022833"/>
    </source>
</evidence>
<dbReference type="EMBL" id="BRXZ01000796">
    <property type="protein sequence ID" value="GMH54118.1"/>
    <property type="molecule type" value="Genomic_DNA"/>
</dbReference>
<comment type="cofactor">
    <cofactor evidence="1">
        <name>Zn(2+)</name>
        <dbReference type="ChEBI" id="CHEBI:29105"/>
    </cofactor>
</comment>
<evidence type="ECO:0000313" key="15">
    <source>
        <dbReference type="Proteomes" id="UP001165082"/>
    </source>
</evidence>
<sequence length="884" mass="99736">MSETVIPTATSLGLLAFVVLVHELGHFTTALAQGIKVSEFSVGFGPPLITFLGPYSVTYSLRILPFGGYVRFPDNYDQDEYRASVDGWLSRQELRKLEGGKVRGQGNAGGKGGGRERFKLKLKEIYDEGGVRGVLKWLNEGDENRSPISRILVLSGGVIANLLLSFTIFFSQAFLGPGIPQPTLSSGVKVASSPLPQSPSSGLLLAGDVITSLKGREVYNLEKIKGGEERAQEEVGDLIKAIRNAGEGEGMDTKRNPEAYDPDKIYAFFRVILTNAKAEDPSEMEVLNIGDDFEIVSSNKAHVSRIDPSVETWLVKDPSRTVDFINCEFPVNFIETLFYVQLSSSRHEETGSRVRLVEEERISPLQWHKQLPEPFHVYMGFNPSAVSAKESRLFVYSRGRLIQFEGDFRKLLRLKNYESDYQQGLTVIVNDTNSQLVLDPTKEGIRPCPALWETLSEVVNAYFQLSIRVVLGNSRSRFNLKMQEAISDRADELFALTDLFLPLRLLDLNELPVVERQKKQGTKGHFRLDKIMIGEHSIQFNAIEKKTKQGYALELQPEDDDDKEWDIFGPAPTPRSASRKSKDGNPINYNESTIAINHTLTESFGGSSKAGSKSKRATADEKKSAELYKKLKREIRELLAQYNGNDDLTFTPEFRAKYDSDFLQLVESAKTGADYYDIVTRFEHGITDDFKCRRWVGDEGNVDACSCYRCSLTRDQWKKEMRRAKNHKTEEAYAKHLLEKLAEFDHYATDGFRTIDERGRPVQYLEGLNERGGGGGGGSSERDSRQLEKLNKEMQELKQEKTQLAREKDALAREKEALRKELSQTKSSFLELQSSISLLFDKSRKESPEKRRSNKELDERDENSNQGLGQQKTISTKPNKRAKI</sequence>
<proteinExistence type="predicted"/>
<feature type="region of interest" description="Disordered" evidence="11">
    <location>
        <begin position="561"/>
        <end position="589"/>
    </location>
</feature>
<evidence type="ECO:0000259" key="13">
    <source>
        <dbReference type="Pfam" id="PF02163"/>
    </source>
</evidence>
<keyword evidence="9 12" id="KW-0472">Membrane</keyword>
<dbReference type="OrthoDB" id="445896at2759"/>
<keyword evidence="3" id="KW-0645">Protease</keyword>
<evidence type="ECO:0000256" key="8">
    <source>
        <dbReference type="ARBA" id="ARBA00023049"/>
    </source>
</evidence>
<evidence type="ECO:0000256" key="10">
    <source>
        <dbReference type="SAM" id="Coils"/>
    </source>
</evidence>
<keyword evidence="8" id="KW-0482">Metalloprotease</keyword>
<evidence type="ECO:0000256" key="9">
    <source>
        <dbReference type="ARBA" id="ARBA00023136"/>
    </source>
</evidence>
<evidence type="ECO:0000256" key="12">
    <source>
        <dbReference type="SAM" id="Phobius"/>
    </source>
</evidence>
<comment type="subcellular location">
    <subcellularLocation>
        <location evidence="2">Membrane</location>
        <topology evidence="2">Multi-pass membrane protein</topology>
    </subcellularLocation>
</comment>
<evidence type="ECO:0000256" key="1">
    <source>
        <dbReference type="ARBA" id="ARBA00001947"/>
    </source>
</evidence>
<evidence type="ECO:0000256" key="4">
    <source>
        <dbReference type="ARBA" id="ARBA00022692"/>
    </source>
</evidence>
<evidence type="ECO:0000256" key="2">
    <source>
        <dbReference type="ARBA" id="ARBA00004141"/>
    </source>
</evidence>
<dbReference type="PANTHER" id="PTHR42837">
    <property type="entry name" value="REGULATOR OF SIGMA-E PROTEASE RSEP"/>
    <property type="match status" value="1"/>
</dbReference>
<evidence type="ECO:0000256" key="5">
    <source>
        <dbReference type="ARBA" id="ARBA00022801"/>
    </source>
</evidence>
<evidence type="ECO:0000256" key="11">
    <source>
        <dbReference type="SAM" id="MobiDB-lite"/>
    </source>
</evidence>
<keyword evidence="7 12" id="KW-1133">Transmembrane helix</keyword>
<organism evidence="14 15">
    <name type="scientific">Triparma retinervis</name>
    <dbReference type="NCBI Taxonomy" id="2557542"/>
    <lineage>
        <taxon>Eukaryota</taxon>
        <taxon>Sar</taxon>
        <taxon>Stramenopiles</taxon>
        <taxon>Ochrophyta</taxon>
        <taxon>Bolidophyceae</taxon>
        <taxon>Parmales</taxon>
        <taxon>Triparmaceae</taxon>
        <taxon>Triparma</taxon>
    </lineage>
</organism>
<keyword evidence="4 12" id="KW-0812">Transmembrane</keyword>
<feature type="compositionally biased region" description="Polar residues" evidence="11">
    <location>
        <begin position="864"/>
        <end position="877"/>
    </location>
</feature>
<dbReference type="GO" id="GO:0006508">
    <property type="term" value="P:proteolysis"/>
    <property type="evidence" value="ECO:0007669"/>
    <property type="project" value="UniProtKB-KW"/>
</dbReference>
<feature type="compositionally biased region" description="Basic and acidic residues" evidence="11">
    <location>
        <begin position="841"/>
        <end position="858"/>
    </location>
</feature>
<reference evidence="14" key="1">
    <citation type="submission" date="2022-07" db="EMBL/GenBank/DDBJ databases">
        <title>Genome analysis of Parmales, a sister group of diatoms, reveals the evolutionary specialization of diatoms from phago-mixotrophs to photoautotrophs.</title>
        <authorList>
            <person name="Ban H."/>
            <person name="Sato S."/>
            <person name="Yoshikawa S."/>
            <person name="Kazumasa Y."/>
            <person name="Nakamura Y."/>
            <person name="Ichinomiya M."/>
            <person name="Saitoh K."/>
            <person name="Sato N."/>
            <person name="Blanc-Mathieu R."/>
            <person name="Endo H."/>
            <person name="Kuwata A."/>
            <person name="Ogata H."/>
        </authorList>
    </citation>
    <scope>NUCLEOTIDE SEQUENCE</scope>
</reference>
<protein>
    <recommendedName>
        <fullName evidence="13">Peptidase M50 domain-containing protein</fullName>
    </recommendedName>
</protein>
<feature type="region of interest" description="Disordered" evidence="11">
    <location>
        <begin position="840"/>
        <end position="884"/>
    </location>
</feature>
<accession>A0A9W7DXB8</accession>
<gene>
    <name evidence="14" type="ORF">TrRE_jg10794</name>
</gene>
<feature type="transmembrane region" description="Helical" evidence="12">
    <location>
        <begin position="151"/>
        <end position="175"/>
    </location>
</feature>
<dbReference type="GO" id="GO:0016020">
    <property type="term" value="C:membrane"/>
    <property type="evidence" value="ECO:0007669"/>
    <property type="project" value="UniProtKB-SubCell"/>
</dbReference>
<dbReference type="InterPro" id="IPR008915">
    <property type="entry name" value="Peptidase_M50"/>
</dbReference>
<evidence type="ECO:0000313" key="14">
    <source>
        <dbReference type="EMBL" id="GMH54118.1"/>
    </source>
</evidence>
<feature type="coiled-coil region" evidence="10">
    <location>
        <begin position="780"/>
        <end position="828"/>
    </location>
</feature>
<keyword evidence="6" id="KW-0862">Zinc</keyword>
<keyword evidence="5" id="KW-0378">Hydrolase</keyword>
<evidence type="ECO:0000256" key="7">
    <source>
        <dbReference type="ARBA" id="ARBA00022989"/>
    </source>
</evidence>
<feature type="transmembrane region" description="Helical" evidence="12">
    <location>
        <begin position="42"/>
        <end position="61"/>
    </location>
</feature>
<dbReference type="Proteomes" id="UP001165082">
    <property type="component" value="Unassembled WGS sequence"/>
</dbReference>
<comment type="caution">
    <text evidence="14">The sequence shown here is derived from an EMBL/GenBank/DDBJ whole genome shotgun (WGS) entry which is preliminary data.</text>
</comment>
<name>A0A9W7DXB8_9STRA</name>